<dbReference type="SUPFAM" id="SSF48403">
    <property type="entry name" value="Ankyrin repeat"/>
    <property type="match status" value="1"/>
</dbReference>
<dbReference type="Gene3D" id="1.25.40.20">
    <property type="entry name" value="Ankyrin repeat-containing domain"/>
    <property type="match status" value="1"/>
</dbReference>
<dbReference type="Pfam" id="PF00023">
    <property type="entry name" value="Ank"/>
    <property type="match status" value="1"/>
</dbReference>
<reference evidence="3" key="1">
    <citation type="submission" date="2016-11" db="UniProtKB">
        <authorList>
            <consortium name="WormBaseParasite"/>
        </authorList>
    </citation>
    <scope>IDENTIFICATION</scope>
</reference>
<dbReference type="InterPro" id="IPR002110">
    <property type="entry name" value="Ankyrin_rpt"/>
</dbReference>
<evidence type="ECO:0000256" key="1">
    <source>
        <dbReference type="PROSITE-ProRule" id="PRU00023"/>
    </source>
</evidence>
<keyword evidence="2" id="KW-1185">Reference proteome</keyword>
<dbReference type="PROSITE" id="PS50088">
    <property type="entry name" value="ANK_REPEAT"/>
    <property type="match status" value="1"/>
</dbReference>
<organism evidence="2 3">
    <name type="scientific">Macrostomum lignano</name>
    <dbReference type="NCBI Taxonomy" id="282301"/>
    <lineage>
        <taxon>Eukaryota</taxon>
        <taxon>Metazoa</taxon>
        <taxon>Spiralia</taxon>
        <taxon>Lophotrochozoa</taxon>
        <taxon>Platyhelminthes</taxon>
        <taxon>Rhabditophora</taxon>
        <taxon>Macrostomorpha</taxon>
        <taxon>Macrostomida</taxon>
        <taxon>Macrostomidae</taxon>
        <taxon>Macrostomum</taxon>
    </lineage>
</organism>
<proteinExistence type="predicted"/>
<keyword evidence="1" id="KW-0040">ANK repeat</keyword>
<dbReference type="Proteomes" id="UP000095280">
    <property type="component" value="Unplaced"/>
</dbReference>
<protein>
    <submittedName>
        <fullName evidence="3">ANK_REP_REGION domain-containing protein</fullName>
    </submittedName>
</protein>
<dbReference type="AlphaFoldDB" id="A0A1I8HQZ1"/>
<name>A0A1I8HQZ1_9PLAT</name>
<accession>A0A1I8HQZ1</accession>
<evidence type="ECO:0000313" key="2">
    <source>
        <dbReference type="Proteomes" id="UP000095280"/>
    </source>
</evidence>
<feature type="repeat" description="ANK" evidence="1">
    <location>
        <begin position="69"/>
        <end position="101"/>
    </location>
</feature>
<sequence>QLGYEADQTKIYYSGQSMAANSQDSSNLEDGIDWNRLEELLSGGQASGNSVHRLLHAAVRRKRCPADSDGQTPLHLCVEYSCSDCLKLLLTAGARRSERRQSGRRDAAALGRRCHRLRRRRPSRLFASFLAGGADCNRVDCFGDNRCTELPGGEETPGRTPFEGPSAA</sequence>
<dbReference type="WBParaSite" id="maker-uti_cns_0007457-snap-gene-0.2-mRNA-1">
    <property type="protein sequence ID" value="maker-uti_cns_0007457-snap-gene-0.2-mRNA-1"/>
    <property type="gene ID" value="maker-uti_cns_0007457-snap-gene-0.2"/>
</dbReference>
<dbReference type="InterPro" id="IPR036770">
    <property type="entry name" value="Ankyrin_rpt-contain_sf"/>
</dbReference>
<dbReference type="SMART" id="SM00248">
    <property type="entry name" value="ANK"/>
    <property type="match status" value="1"/>
</dbReference>
<evidence type="ECO:0000313" key="3">
    <source>
        <dbReference type="WBParaSite" id="maker-uti_cns_0007457-snap-gene-0.2-mRNA-1"/>
    </source>
</evidence>
<dbReference type="PROSITE" id="PS50297">
    <property type="entry name" value="ANK_REP_REGION"/>
    <property type="match status" value="1"/>
</dbReference>